<reference evidence="2 3" key="1">
    <citation type="submission" date="2023-10" db="EMBL/GenBank/DDBJ databases">
        <authorList>
            <person name="Maclean D."/>
            <person name="Macfadyen A."/>
        </authorList>
    </citation>
    <scope>NUCLEOTIDE SEQUENCE [LARGE SCALE GENOMIC DNA]</scope>
</reference>
<feature type="region of interest" description="Disordered" evidence="1">
    <location>
        <begin position="473"/>
        <end position="498"/>
    </location>
</feature>
<proteinExistence type="predicted"/>
<feature type="compositionally biased region" description="Polar residues" evidence="1">
    <location>
        <begin position="806"/>
        <end position="815"/>
    </location>
</feature>
<evidence type="ECO:0000256" key="1">
    <source>
        <dbReference type="SAM" id="MobiDB-lite"/>
    </source>
</evidence>
<keyword evidence="3" id="KW-1185">Reference proteome</keyword>
<feature type="region of interest" description="Disordered" evidence="1">
    <location>
        <begin position="917"/>
        <end position="980"/>
    </location>
</feature>
<dbReference type="Proteomes" id="UP001314263">
    <property type="component" value="Unassembled WGS sequence"/>
</dbReference>
<feature type="region of interest" description="Disordered" evidence="1">
    <location>
        <begin position="529"/>
        <end position="582"/>
    </location>
</feature>
<feature type="compositionally biased region" description="Low complexity" evidence="1">
    <location>
        <begin position="843"/>
        <end position="859"/>
    </location>
</feature>
<protein>
    <submittedName>
        <fullName evidence="2">Uncharacterized protein</fullName>
    </submittedName>
</protein>
<feature type="compositionally biased region" description="Polar residues" evidence="1">
    <location>
        <begin position="1338"/>
        <end position="1349"/>
    </location>
</feature>
<accession>A0AAV1IC75</accession>
<feature type="compositionally biased region" description="Pro residues" evidence="1">
    <location>
        <begin position="253"/>
        <end position="264"/>
    </location>
</feature>
<feature type="region of interest" description="Disordered" evidence="1">
    <location>
        <begin position="643"/>
        <end position="699"/>
    </location>
</feature>
<feature type="compositionally biased region" description="Low complexity" evidence="1">
    <location>
        <begin position="657"/>
        <end position="673"/>
    </location>
</feature>
<feature type="compositionally biased region" description="Low complexity" evidence="1">
    <location>
        <begin position="927"/>
        <end position="952"/>
    </location>
</feature>
<feature type="region of interest" description="Disordered" evidence="1">
    <location>
        <begin position="613"/>
        <end position="632"/>
    </location>
</feature>
<dbReference type="EMBL" id="CAUYUE010000009">
    <property type="protein sequence ID" value="CAK0783870.1"/>
    <property type="molecule type" value="Genomic_DNA"/>
</dbReference>
<gene>
    <name evidence="2" type="ORF">CVIRNUC_007070</name>
</gene>
<evidence type="ECO:0000313" key="2">
    <source>
        <dbReference type="EMBL" id="CAK0783870.1"/>
    </source>
</evidence>
<feature type="region of interest" description="Disordered" evidence="1">
    <location>
        <begin position="1274"/>
        <end position="1294"/>
    </location>
</feature>
<feature type="compositionally biased region" description="Basic and acidic residues" evidence="1">
    <location>
        <begin position="535"/>
        <end position="554"/>
    </location>
</feature>
<organism evidence="2 3">
    <name type="scientific">Coccomyxa viridis</name>
    <dbReference type="NCBI Taxonomy" id="1274662"/>
    <lineage>
        <taxon>Eukaryota</taxon>
        <taxon>Viridiplantae</taxon>
        <taxon>Chlorophyta</taxon>
        <taxon>core chlorophytes</taxon>
        <taxon>Trebouxiophyceae</taxon>
        <taxon>Trebouxiophyceae incertae sedis</taxon>
        <taxon>Coccomyxaceae</taxon>
        <taxon>Coccomyxa</taxon>
    </lineage>
</organism>
<sequence length="1436" mass="147912">MTLQEAEQAVHALFASRSSNAIDEAAGILKSLEGRGTGLSPSTQKELQVLVLERKIQQCELDEDLAGLVGGLFSSGDPEHNNLHLAVRLQAFLGLAGGDSEWSETAEALLAPPEECQNSHLLISLAALRDAAQRHCHRQRSVAGHHSHDQAFASFTEKYDLAYTLWLLQAALEAEWTRLAAGDSTGGAPADADGDMAMAAADLVPALKTQVGRGQPAADLGLSMQQHEEEGTPPLRVQACATSDSDIDIGGTPPSPPPLPPPQIRPDLDVGAGKPTAAGIGTRQPAPTAASMENPAQGRDRRLEPMRAAMAPYSAHISQHASRRLADEAMALVPDTYEGLEDIQQLPDQLHMQGEHAVSIADNGSPQRENLENSSLHSNGGVHVSGSPAKADSLPAKPVPGVAQPASEGERPNSLDDTPYSSPAEALEEQIAAPHALEQPPSVSEQCHSGHQPQQASDEVLQQALAVENWSRDEGLHPGQGAQQLPDEVARDEDSSGDELFEDAAQTLLELESHPGFRPGPTIAEQLEAAARGSRAAEEMPEHRARSLDGHDAAPEQASPPSSGRRRREAAGSLEGTPRHSHLLRMVTDAQPHASHGSDPIHLDTNSTEEAGHEGMVDLTGNDQDDEAGQPQPDLARMTISQKPAALAQPRRHQNRRSAAAASAPVRPPAALAGSAQGAPHGSEDGLAAPAPAAEAATDGGRTITAAAVTASAGGAAAAEEQAEAPHTPTRRASGAMQAASALVQASGGLPSRADPVREPVSAGRQGQPLRRSLADELDSATALQSRAQSEERTLSPSRWRHPTMLSPQGQSGLNKTALPGVAGPHSSADAVPERQTARKQTARSSSRQAPATSPAAPACSTNGAPAFQGMLGRSGAEDAAPRGAPLSTAPLSTAPLPAPRHPAALSLSAALAAAAPAPAHARETQRGQQARTSAQGAAARASRAAARGPPAVHATGAAGSAGKRAAEPGSAGPPAKRHRRAGASLMDIAMGVISDFARERFGALGSPASAAAATAVSATTSRAAATAPATAAAAAPPAADACSAPMTHTTIPTASLRAVVAAAMRRPGSVAVPTLVPERFRKANARANQALRQISAQNPEPVSVAVPAAPSATLHAQPEQPSSAVESMRAQAGTAGPHNAGVLHDAPGQALPNPAPVRPQRILLPPALTNPGQPAGYIPPQPIQAQPSLTTWGSFAQASTAPRGSPLHRAESPHDAFLLARPGSAPAQPQHILLPSGRHGLQAADASTAPYQHSAHTSAVRYAEGARCAAQSQHAIGSRQAQVPLPGARREPPATLHGALAEQLVRVPHAHSHHRPMHAAQLHSANMGLPGDYQGRPTGSHSMRQTGAGSMGAPGLLPQQDPAALAGAGMRSRLGPAQLGSGQTQPIGILDPTMVFNVPVQTMRDVPRAGMSPTEMWAGYQRPFAASPRSGGMQR</sequence>
<feature type="region of interest" description="Disordered" evidence="1">
    <location>
        <begin position="244"/>
        <end position="298"/>
    </location>
</feature>
<feature type="compositionally biased region" description="Low complexity" evidence="1">
    <location>
        <begin position="688"/>
        <end position="697"/>
    </location>
</feature>
<feature type="region of interest" description="Disordered" evidence="1">
    <location>
        <begin position="1326"/>
        <end position="1352"/>
    </location>
</feature>
<name>A0AAV1IC75_9CHLO</name>
<comment type="caution">
    <text evidence="2">The sequence shown here is derived from an EMBL/GenBank/DDBJ whole genome shotgun (WGS) entry which is preliminary data.</text>
</comment>
<feature type="region of interest" description="Disordered" evidence="1">
    <location>
        <begin position="436"/>
        <end position="458"/>
    </location>
</feature>
<feature type="compositionally biased region" description="Polar residues" evidence="1">
    <location>
        <begin position="362"/>
        <end position="378"/>
    </location>
</feature>
<feature type="region of interest" description="Disordered" evidence="1">
    <location>
        <begin position="715"/>
        <end position="901"/>
    </location>
</feature>
<feature type="region of interest" description="Disordered" evidence="1">
    <location>
        <begin position="362"/>
        <end position="423"/>
    </location>
</feature>
<evidence type="ECO:0000313" key="3">
    <source>
        <dbReference type="Proteomes" id="UP001314263"/>
    </source>
</evidence>
<feature type="compositionally biased region" description="Polar residues" evidence="1">
    <location>
        <begin position="441"/>
        <end position="457"/>
    </location>
</feature>
<feature type="compositionally biased region" description="Low complexity" evidence="1">
    <location>
        <begin position="885"/>
        <end position="901"/>
    </location>
</feature>